<evidence type="ECO:0000313" key="5">
    <source>
        <dbReference type="EMBL" id="MDT7014949.1"/>
    </source>
</evidence>
<dbReference type="EMBL" id="JAVLAM010000001">
    <property type="protein sequence ID" value="MDT7014949.1"/>
    <property type="molecule type" value="Genomic_DNA"/>
</dbReference>
<sequence>MVEEHHENVVANLDIGVRFYRSVVTTNGYVPFHWHSSIEVVCVLAGELRFNFSGEMHVVGPHQFMVVSSGVIHDVTNTPNRAYVLQIPLPFMTPYVAHADQLHFCVTPDDSPAYRQVVRDFEGLGALIQQQKVGYLFDMGALVLHLLKVLVVDFTEETGPATQVTSNLKNLIVYVNAHYRQPLTVHGLARQFGYNANYLSRIFKEQVGITLIDYLYKIRLNALYHDLQTTDRPIGELLTQEGLTNPRTARRLFKTLYNRLPVQVRAAARKHKAEN</sequence>
<evidence type="ECO:0000259" key="4">
    <source>
        <dbReference type="PROSITE" id="PS01124"/>
    </source>
</evidence>
<dbReference type="PROSITE" id="PS01124">
    <property type="entry name" value="HTH_ARAC_FAMILY_2"/>
    <property type="match status" value="1"/>
</dbReference>
<dbReference type="InterPro" id="IPR018060">
    <property type="entry name" value="HTH_AraC"/>
</dbReference>
<dbReference type="PANTHER" id="PTHR43280:SF27">
    <property type="entry name" value="TRANSCRIPTIONAL REGULATOR MTLR"/>
    <property type="match status" value="1"/>
</dbReference>
<dbReference type="InterPro" id="IPR013096">
    <property type="entry name" value="Cupin_2"/>
</dbReference>
<keyword evidence="2" id="KW-0238">DNA-binding</keyword>
<dbReference type="SUPFAM" id="SSF51182">
    <property type="entry name" value="RmlC-like cupins"/>
    <property type="match status" value="1"/>
</dbReference>
<reference evidence="5" key="1">
    <citation type="submission" date="2023-08" db="EMBL/GenBank/DDBJ databases">
        <authorList>
            <person name="Page C.A."/>
            <person name="Perez-Diaz I.M."/>
        </authorList>
    </citation>
    <scope>NUCLEOTIDE SEQUENCE</scope>
    <source>
        <strain evidence="5">3.8.38</strain>
    </source>
</reference>
<dbReference type="PANTHER" id="PTHR43280">
    <property type="entry name" value="ARAC-FAMILY TRANSCRIPTIONAL REGULATOR"/>
    <property type="match status" value="1"/>
</dbReference>
<dbReference type="InterPro" id="IPR009057">
    <property type="entry name" value="Homeodomain-like_sf"/>
</dbReference>
<gene>
    <name evidence="5" type="ORF">RI532_11190</name>
</gene>
<dbReference type="Gene3D" id="2.60.120.10">
    <property type="entry name" value="Jelly Rolls"/>
    <property type="match status" value="1"/>
</dbReference>
<dbReference type="Gene3D" id="1.10.10.60">
    <property type="entry name" value="Homeodomain-like"/>
    <property type="match status" value="1"/>
</dbReference>
<evidence type="ECO:0000313" key="6">
    <source>
        <dbReference type="Proteomes" id="UP001254075"/>
    </source>
</evidence>
<dbReference type="GO" id="GO:0003700">
    <property type="term" value="F:DNA-binding transcription factor activity"/>
    <property type="evidence" value="ECO:0007669"/>
    <property type="project" value="InterPro"/>
</dbReference>
<evidence type="ECO:0000256" key="3">
    <source>
        <dbReference type="ARBA" id="ARBA00023163"/>
    </source>
</evidence>
<dbReference type="GO" id="GO:0043565">
    <property type="term" value="F:sequence-specific DNA binding"/>
    <property type="evidence" value="ECO:0007669"/>
    <property type="project" value="InterPro"/>
</dbReference>
<feature type="domain" description="HTH araC/xylS-type" evidence="4">
    <location>
        <begin position="169"/>
        <end position="267"/>
    </location>
</feature>
<dbReference type="RefSeq" id="WP_313845445.1">
    <property type="nucleotide sequence ID" value="NZ_JAVLAM010000001.1"/>
</dbReference>
<evidence type="ECO:0000256" key="2">
    <source>
        <dbReference type="ARBA" id="ARBA00023125"/>
    </source>
</evidence>
<evidence type="ECO:0000256" key="1">
    <source>
        <dbReference type="ARBA" id="ARBA00023015"/>
    </source>
</evidence>
<dbReference type="SUPFAM" id="SSF46689">
    <property type="entry name" value="Homeodomain-like"/>
    <property type="match status" value="1"/>
</dbReference>
<proteinExistence type="predicted"/>
<protein>
    <submittedName>
        <fullName evidence="5">AraC family transcriptional regulator</fullName>
    </submittedName>
</protein>
<accession>A0AAW8W892</accession>
<keyword evidence="3" id="KW-0804">Transcription</keyword>
<dbReference type="Pfam" id="PF07883">
    <property type="entry name" value="Cupin_2"/>
    <property type="match status" value="1"/>
</dbReference>
<dbReference type="Pfam" id="PF12833">
    <property type="entry name" value="HTH_18"/>
    <property type="match status" value="1"/>
</dbReference>
<dbReference type="AlphaFoldDB" id="A0AAW8W892"/>
<organism evidence="5 6">
    <name type="scientific">Levilactobacillus namurensis</name>
    <dbReference type="NCBI Taxonomy" id="380393"/>
    <lineage>
        <taxon>Bacteria</taxon>
        <taxon>Bacillati</taxon>
        <taxon>Bacillota</taxon>
        <taxon>Bacilli</taxon>
        <taxon>Lactobacillales</taxon>
        <taxon>Lactobacillaceae</taxon>
        <taxon>Levilactobacillus</taxon>
    </lineage>
</organism>
<name>A0AAW8W892_9LACO</name>
<dbReference type="InterPro" id="IPR014710">
    <property type="entry name" value="RmlC-like_jellyroll"/>
</dbReference>
<dbReference type="InterPro" id="IPR011051">
    <property type="entry name" value="RmlC_Cupin_sf"/>
</dbReference>
<comment type="caution">
    <text evidence="5">The sequence shown here is derived from an EMBL/GenBank/DDBJ whole genome shotgun (WGS) entry which is preliminary data.</text>
</comment>
<keyword evidence="1" id="KW-0805">Transcription regulation</keyword>
<dbReference type="Proteomes" id="UP001254075">
    <property type="component" value="Unassembled WGS sequence"/>
</dbReference>
<dbReference type="SMART" id="SM00342">
    <property type="entry name" value="HTH_ARAC"/>
    <property type="match status" value="1"/>
</dbReference>